<evidence type="ECO:0000256" key="4">
    <source>
        <dbReference type="RuleBase" id="RU364078"/>
    </source>
</evidence>
<dbReference type="OrthoDB" id="9802554at2"/>
<evidence type="ECO:0000256" key="2">
    <source>
        <dbReference type="ARBA" id="ARBA00023239"/>
    </source>
</evidence>
<evidence type="ECO:0000313" key="8">
    <source>
        <dbReference type="Proteomes" id="UP000295500"/>
    </source>
</evidence>
<feature type="binding site" evidence="3">
    <location>
        <position position="337"/>
    </location>
    <ligand>
        <name>CTP</name>
        <dbReference type="ChEBI" id="CHEBI:37563"/>
    </ligand>
</feature>
<feature type="region of interest" description="Phosphopantothenoylcysteine decarboxylase" evidence="3">
    <location>
        <begin position="1"/>
        <end position="189"/>
    </location>
</feature>
<protein>
    <recommendedName>
        <fullName evidence="3">Coenzyme A biosynthesis bifunctional protein CoaBC</fullName>
    </recommendedName>
    <alternativeName>
        <fullName evidence="3">DNA/pantothenate metabolism flavoprotein</fullName>
    </alternativeName>
    <alternativeName>
        <fullName evidence="3">Phosphopantothenoylcysteine synthetase/decarboxylase</fullName>
        <shortName evidence="3">PPCS-PPCDC</shortName>
    </alternativeName>
    <domain>
        <recommendedName>
            <fullName evidence="3">Phosphopantothenoylcysteine decarboxylase</fullName>
            <shortName evidence="3">PPC decarboxylase</shortName>
            <shortName evidence="3">PPC-DC</shortName>
            <ecNumber evidence="3">4.1.1.36</ecNumber>
        </recommendedName>
        <alternativeName>
            <fullName evidence="3">CoaC</fullName>
        </alternativeName>
    </domain>
    <domain>
        <recommendedName>
            <fullName evidence="3">Phosphopantothenate--cysteine ligase</fullName>
            <ecNumber evidence="3">6.3.2.5</ecNumber>
        </recommendedName>
        <alternativeName>
            <fullName evidence="3">CoaB</fullName>
        </alternativeName>
        <alternativeName>
            <fullName evidence="3">Phosphopantothenoylcysteine synthetase</fullName>
            <shortName evidence="3">PPC synthetase</shortName>
            <shortName evidence="3">PPC-S</shortName>
        </alternativeName>
    </domain>
</protein>
<dbReference type="GO" id="GO:0071513">
    <property type="term" value="C:phosphopantothenoylcysteine decarboxylase complex"/>
    <property type="evidence" value="ECO:0007669"/>
    <property type="project" value="TreeGrafter"/>
</dbReference>
<organism evidence="7 8">
    <name type="scientific">Aminicella lysinilytica</name>
    <dbReference type="NCBI Taxonomy" id="433323"/>
    <lineage>
        <taxon>Bacteria</taxon>
        <taxon>Bacillati</taxon>
        <taxon>Bacillota</taxon>
        <taxon>Clostridia</taxon>
        <taxon>Peptostreptococcales</taxon>
        <taxon>Anaerovoracaceae</taxon>
        <taxon>Aminicella</taxon>
    </lineage>
</organism>
<dbReference type="EC" id="6.3.2.5" evidence="3"/>
<dbReference type="SUPFAM" id="SSF102645">
    <property type="entry name" value="CoaB-like"/>
    <property type="match status" value="1"/>
</dbReference>
<feature type="domain" description="Flavoprotein" evidence="5">
    <location>
        <begin position="5"/>
        <end position="175"/>
    </location>
</feature>
<dbReference type="GO" id="GO:0010181">
    <property type="term" value="F:FMN binding"/>
    <property type="evidence" value="ECO:0007669"/>
    <property type="project" value="UniProtKB-UniRule"/>
</dbReference>
<dbReference type="UniPathway" id="UPA00241">
    <property type="reaction ID" value="UER00353"/>
</dbReference>
<evidence type="ECO:0000256" key="1">
    <source>
        <dbReference type="ARBA" id="ARBA00022793"/>
    </source>
</evidence>
<dbReference type="EC" id="4.1.1.36" evidence="3"/>
<dbReference type="InterPro" id="IPR005252">
    <property type="entry name" value="CoaBC"/>
</dbReference>
<feature type="binding site" evidence="3">
    <location>
        <position position="341"/>
    </location>
    <ligand>
        <name>CTP</name>
        <dbReference type="ChEBI" id="CHEBI:37563"/>
    </ligand>
</feature>
<feature type="binding site" evidence="3">
    <location>
        <position position="323"/>
    </location>
    <ligand>
        <name>CTP</name>
        <dbReference type="ChEBI" id="CHEBI:37563"/>
    </ligand>
</feature>
<feature type="region of interest" description="Phosphopantothenate--cysteine ligase" evidence="3">
    <location>
        <begin position="190"/>
        <end position="394"/>
    </location>
</feature>
<comment type="caution">
    <text evidence="3">Lacks conserved residue(s) required for the propagation of feature annotation.</text>
</comment>
<proteinExistence type="inferred from homology"/>
<feature type="binding site" evidence="3">
    <location>
        <position position="278"/>
    </location>
    <ligand>
        <name>CTP</name>
        <dbReference type="ChEBI" id="CHEBI:37563"/>
    </ligand>
</feature>
<dbReference type="InterPro" id="IPR007085">
    <property type="entry name" value="DNA/pantothenate-metab_flavo_C"/>
</dbReference>
<dbReference type="Pfam" id="PF04127">
    <property type="entry name" value="DFP"/>
    <property type="match status" value="1"/>
</dbReference>
<keyword evidence="8" id="KW-1185">Reference proteome</keyword>
<dbReference type="GO" id="GO:0015941">
    <property type="term" value="P:pantothenate catabolic process"/>
    <property type="evidence" value="ECO:0007669"/>
    <property type="project" value="InterPro"/>
</dbReference>
<gene>
    <name evidence="3" type="primary">coaBC</name>
    <name evidence="7" type="ORF">EV211_11334</name>
</gene>
<keyword evidence="2 3" id="KW-0456">Lyase</keyword>
<dbReference type="GO" id="GO:0046872">
    <property type="term" value="F:metal ion binding"/>
    <property type="evidence" value="ECO:0007669"/>
    <property type="project" value="UniProtKB-KW"/>
</dbReference>
<dbReference type="SUPFAM" id="SSF52507">
    <property type="entry name" value="Homo-oligomeric flavin-containing Cys decarboxylases, HFCD"/>
    <property type="match status" value="1"/>
</dbReference>
<evidence type="ECO:0000259" key="6">
    <source>
        <dbReference type="Pfam" id="PF04127"/>
    </source>
</evidence>
<keyword evidence="1 3" id="KW-0210">Decarboxylase</keyword>
<keyword evidence="3 4" id="KW-0288">FMN</keyword>
<keyword evidence="3" id="KW-0460">Magnesium</keyword>
<dbReference type="GO" id="GO:0004633">
    <property type="term" value="F:phosphopantothenoylcysteine decarboxylase activity"/>
    <property type="evidence" value="ECO:0007669"/>
    <property type="project" value="UniProtKB-UniRule"/>
</dbReference>
<dbReference type="Gene3D" id="3.40.50.10300">
    <property type="entry name" value="CoaB-like"/>
    <property type="match status" value="1"/>
</dbReference>
<dbReference type="GO" id="GO:0004632">
    <property type="term" value="F:phosphopantothenate--cysteine ligase activity"/>
    <property type="evidence" value="ECO:0007669"/>
    <property type="project" value="UniProtKB-UniRule"/>
</dbReference>
<comment type="catalytic activity">
    <reaction evidence="3 4">
        <text>(R)-4'-phosphopantothenate + L-cysteine + CTP = N-[(R)-4-phosphopantothenoyl]-L-cysteine + CMP + diphosphate + H(+)</text>
        <dbReference type="Rhea" id="RHEA:19397"/>
        <dbReference type="ChEBI" id="CHEBI:10986"/>
        <dbReference type="ChEBI" id="CHEBI:15378"/>
        <dbReference type="ChEBI" id="CHEBI:33019"/>
        <dbReference type="ChEBI" id="CHEBI:35235"/>
        <dbReference type="ChEBI" id="CHEBI:37563"/>
        <dbReference type="ChEBI" id="CHEBI:59458"/>
        <dbReference type="ChEBI" id="CHEBI:60377"/>
        <dbReference type="EC" id="6.3.2.5"/>
    </reaction>
</comment>
<comment type="pathway">
    <text evidence="3 4">Cofactor biosynthesis; coenzyme A biosynthesis; CoA from (R)-pantothenate: step 3/5.</text>
</comment>
<evidence type="ECO:0000259" key="5">
    <source>
        <dbReference type="Pfam" id="PF02441"/>
    </source>
</evidence>
<dbReference type="Pfam" id="PF02441">
    <property type="entry name" value="Flavoprotein"/>
    <property type="match status" value="1"/>
</dbReference>
<accession>A0A4R6Q5Q8</accession>
<comment type="cofactor">
    <cofactor evidence="3">
        <name>Mg(2+)</name>
        <dbReference type="ChEBI" id="CHEBI:18420"/>
    </cofactor>
</comment>
<feature type="domain" description="DNA/pantothenate metabolism flavoprotein C-terminal" evidence="6">
    <location>
        <begin position="186"/>
        <end position="393"/>
    </location>
</feature>
<comment type="cofactor">
    <cofactor evidence="3">
        <name>FMN</name>
        <dbReference type="ChEBI" id="CHEBI:58210"/>
    </cofactor>
    <text evidence="3">Binds 1 FMN per subunit.</text>
</comment>
<dbReference type="InterPro" id="IPR035929">
    <property type="entry name" value="CoaB-like_sf"/>
</dbReference>
<sequence length="394" mass="42600">MLENKTVLLGVSGGIAAYKIAYLASHLKQAGAEVHVIMTENACKFISPLTFETLTGQKCVVDTFERNGTYEVEHVALAKKADVFMVAPATANVMAKLAQGIADDMLTTTFLACDCPKIVVPAMNTKMFDNPATQDNILCLKKYGIQVVEPASGYLACGDTGAGKMPEPEVLFDYIERQIARPKDMVGKRVLVTAGATCEAIDPVRFITNHSTGKMGFALAKECMLRGADVILVKAATSATPPRFCHIVDVVSAGEMFKEVTARSEAADIVIMAAAVSDYTPLQVAVQKVKKSDGDLSLPMKRTLDILGYLGGNRREGQFLCGFSMETENMVENSKAKLTKKHVDMIVANNLKDDGAGFGTDTNLVTLITPDDVHQYDLMSKEDVARTVVDRILK</sequence>
<comment type="catalytic activity">
    <reaction evidence="3 4">
        <text>N-[(R)-4-phosphopantothenoyl]-L-cysteine + H(+) = (R)-4'-phosphopantetheine + CO2</text>
        <dbReference type="Rhea" id="RHEA:16793"/>
        <dbReference type="ChEBI" id="CHEBI:15378"/>
        <dbReference type="ChEBI" id="CHEBI:16526"/>
        <dbReference type="ChEBI" id="CHEBI:59458"/>
        <dbReference type="ChEBI" id="CHEBI:61723"/>
        <dbReference type="EC" id="4.1.1.36"/>
    </reaction>
</comment>
<dbReference type="EMBL" id="SNXO01000013">
    <property type="protein sequence ID" value="TDP57310.1"/>
    <property type="molecule type" value="Genomic_DNA"/>
</dbReference>
<feature type="binding site" evidence="3">
    <location>
        <position position="288"/>
    </location>
    <ligand>
        <name>CTP</name>
        <dbReference type="ChEBI" id="CHEBI:37563"/>
    </ligand>
</feature>
<dbReference type="HAMAP" id="MF_02225">
    <property type="entry name" value="CoaBC"/>
    <property type="match status" value="1"/>
</dbReference>
<keyword evidence="3 4" id="KW-0285">Flavoprotein</keyword>
<dbReference type="InterPro" id="IPR036551">
    <property type="entry name" value="Flavin_trans-like"/>
</dbReference>
<dbReference type="Proteomes" id="UP000295500">
    <property type="component" value="Unassembled WGS sequence"/>
</dbReference>
<comment type="similarity">
    <text evidence="3 4">In the C-terminal section; belongs to the PPC synthetase family.</text>
</comment>
<dbReference type="GO" id="GO:0015937">
    <property type="term" value="P:coenzyme A biosynthetic process"/>
    <property type="evidence" value="ECO:0007669"/>
    <property type="project" value="UniProtKB-UniRule"/>
</dbReference>
<comment type="function">
    <text evidence="3">Catalyzes two sequential steps in the biosynthesis of coenzyme A. In the first step cysteine is conjugated to 4'-phosphopantothenate to form 4-phosphopantothenoylcysteine. In the second step the latter compound is decarboxylated to form 4'-phosphopantotheine.</text>
</comment>
<evidence type="ECO:0000313" key="7">
    <source>
        <dbReference type="EMBL" id="TDP57310.1"/>
    </source>
</evidence>
<dbReference type="PANTHER" id="PTHR14359">
    <property type="entry name" value="HOMO-OLIGOMERIC FLAVIN CONTAINING CYS DECARBOXYLASE FAMILY"/>
    <property type="match status" value="1"/>
</dbReference>
<dbReference type="Gene3D" id="3.40.50.1950">
    <property type="entry name" value="Flavin prenyltransferase-like"/>
    <property type="match status" value="1"/>
</dbReference>
<dbReference type="NCBIfam" id="TIGR00521">
    <property type="entry name" value="coaBC_dfp"/>
    <property type="match status" value="1"/>
</dbReference>
<comment type="function">
    <text evidence="4">Catalyzes two steps in the biosynthesis of coenzyme A. In the first step cysteine is conjugated to 4'-phosphopantothenate to form 4-phosphopantothenoylcysteine, in the latter compound is decarboxylated to form 4'-phosphopantotheine.</text>
</comment>
<dbReference type="RefSeq" id="WP_133528279.1">
    <property type="nucleotide sequence ID" value="NZ_SNXO01000013.1"/>
</dbReference>
<comment type="pathway">
    <text evidence="3 4">Cofactor biosynthesis; coenzyme A biosynthesis; CoA from (R)-pantothenate: step 2/5.</text>
</comment>
<evidence type="ECO:0000256" key="3">
    <source>
        <dbReference type="HAMAP-Rule" id="MF_02225"/>
    </source>
</evidence>
<name>A0A4R6Q5Q8_9FIRM</name>
<comment type="similarity">
    <text evidence="3 4">In the N-terminal section; belongs to the HFCD (homo-oligomeric flavin containing Cys decarboxylase) superfamily.</text>
</comment>
<keyword evidence="3" id="KW-0479">Metal-binding</keyword>
<dbReference type="AlphaFoldDB" id="A0A4R6Q5Q8"/>
<comment type="caution">
    <text evidence="7">The sequence shown here is derived from an EMBL/GenBank/DDBJ whole genome shotgun (WGS) entry which is preliminary data.</text>
</comment>
<dbReference type="PANTHER" id="PTHR14359:SF6">
    <property type="entry name" value="PHOSPHOPANTOTHENOYLCYSTEINE DECARBOXYLASE"/>
    <property type="match status" value="1"/>
</dbReference>
<feature type="active site" description="Proton donor" evidence="3">
    <location>
        <position position="157"/>
    </location>
</feature>
<dbReference type="InterPro" id="IPR003382">
    <property type="entry name" value="Flavoprotein"/>
</dbReference>
<reference evidence="7 8" key="1">
    <citation type="submission" date="2019-03" db="EMBL/GenBank/DDBJ databases">
        <title>Genomic Encyclopedia of Type Strains, Phase IV (KMG-IV): sequencing the most valuable type-strain genomes for metagenomic binning, comparative biology and taxonomic classification.</title>
        <authorList>
            <person name="Goeker M."/>
        </authorList>
    </citation>
    <scope>NUCLEOTIDE SEQUENCE [LARGE SCALE GENOMIC DNA]</scope>
    <source>
        <strain evidence="7 8">DSM 28287</strain>
    </source>
</reference>
<keyword evidence="3" id="KW-0511">Multifunctional enzyme</keyword>
<keyword evidence="3 4" id="KW-0436">Ligase</keyword>